<dbReference type="AlphaFoldDB" id="A0A0F8YK33"/>
<dbReference type="InterPro" id="IPR014729">
    <property type="entry name" value="Rossmann-like_a/b/a_fold"/>
</dbReference>
<protein>
    <recommendedName>
        <fullName evidence="1">UspA domain-containing protein</fullName>
    </recommendedName>
</protein>
<feature type="domain" description="UspA" evidence="1">
    <location>
        <begin position="6"/>
        <end position="110"/>
    </location>
</feature>
<dbReference type="InterPro" id="IPR006016">
    <property type="entry name" value="UspA"/>
</dbReference>
<dbReference type="InterPro" id="IPR006015">
    <property type="entry name" value="Universal_stress_UspA"/>
</dbReference>
<dbReference type="PRINTS" id="PR01438">
    <property type="entry name" value="UNVRSLSTRESS"/>
</dbReference>
<organism evidence="2">
    <name type="scientific">marine sediment metagenome</name>
    <dbReference type="NCBI Taxonomy" id="412755"/>
    <lineage>
        <taxon>unclassified sequences</taxon>
        <taxon>metagenomes</taxon>
        <taxon>ecological metagenomes</taxon>
    </lineage>
</organism>
<feature type="non-terminal residue" evidence="2">
    <location>
        <position position="1"/>
    </location>
</feature>
<comment type="caution">
    <text evidence="2">The sequence shown here is derived from an EMBL/GenBank/DDBJ whole genome shotgun (WGS) entry which is preliminary data.</text>
</comment>
<proteinExistence type="predicted"/>
<evidence type="ECO:0000259" key="1">
    <source>
        <dbReference type="Pfam" id="PF00582"/>
    </source>
</evidence>
<name>A0A0F8YK33_9ZZZZ</name>
<dbReference type="Pfam" id="PF00582">
    <property type="entry name" value="Usp"/>
    <property type="match status" value="1"/>
</dbReference>
<sequence>QMGGKQAEYTLIHSVETPGALLYGKDIKDLETESDTHVLETFKQELENQGYTIEVALGFGSPKKSIPQLINKGEFDLLVLGGHGHTLFKDLLLGTTVDSVRHNVDIPVFIA</sequence>
<dbReference type="EMBL" id="LAZR01052976">
    <property type="protein sequence ID" value="KKK81768.1"/>
    <property type="molecule type" value="Genomic_DNA"/>
</dbReference>
<reference evidence="2" key="1">
    <citation type="journal article" date="2015" name="Nature">
        <title>Complex archaea that bridge the gap between prokaryotes and eukaryotes.</title>
        <authorList>
            <person name="Spang A."/>
            <person name="Saw J.H."/>
            <person name="Jorgensen S.L."/>
            <person name="Zaremba-Niedzwiedzka K."/>
            <person name="Martijn J."/>
            <person name="Lind A.E."/>
            <person name="van Eijk R."/>
            <person name="Schleper C."/>
            <person name="Guy L."/>
            <person name="Ettema T.J."/>
        </authorList>
    </citation>
    <scope>NUCLEOTIDE SEQUENCE</scope>
</reference>
<dbReference type="SUPFAM" id="SSF52402">
    <property type="entry name" value="Adenine nucleotide alpha hydrolases-like"/>
    <property type="match status" value="1"/>
</dbReference>
<gene>
    <name evidence="2" type="ORF">LCGC14_2810120</name>
</gene>
<dbReference type="CDD" id="cd00293">
    <property type="entry name" value="USP-like"/>
    <property type="match status" value="1"/>
</dbReference>
<accession>A0A0F8YK33</accession>
<evidence type="ECO:0000313" key="2">
    <source>
        <dbReference type="EMBL" id="KKK81768.1"/>
    </source>
</evidence>
<dbReference type="Gene3D" id="3.40.50.620">
    <property type="entry name" value="HUPs"/>
    <property type="match status" value="1"/>
</dbReference>